<dbReference type="Proteomes" id="UP000640485">
    <property type="component" value="Unassembled WGS sequence"/>
</dbReference>
<evidence type="ECO:0000256" key="1">
    <source>
        <dbReference type="SAM" id="SignalP"/>
    </source>
</evidence>
<sequence length="91" mass="9920">MSRLSLLLAPALLSTLAACATTSEGPTVMARQCDLEKHQTLVGMNIGEVNFPAVLPRRVISTGDAYTRDFRPNRLNLFVDEKGWIAKVTCG</sequence>
<gene>
    <name evidence="2" type="ORF">JJJ17_14965</name>
</gene>
<feature type="chain" id="PRO_5037320476" description="Peptidase inhibitor I78 family protein" evidence="1">
    <location>
        <begin position="21"/>
        <end position="91"/>
    </location>
</feature>
<evidence type="ECO:0008006" key="4">
    <source>
        <dbReference type="Google" id="ProtNLM"/>
    </source>
</evidence>
<protein>
    <recommendedName>
        <fullName evidence="4">Peptidase inhibitor I78 family protein</fullName>
    </recommendedName>
</protein>
<evidence type="ECO:0000313" key="2">
    <source>
        <dbReference type="EMBL" id="MBK4217231.1"/>
    </source>
</evidence>
<accession>A0A934VVR3</accession>
<dbReference type="EMBL" id="JAEPRQ010000006">
    <property type="protein sequence ID" value="MBK4217231.1"/>
    <property type="molecule type" value="Genomic_DNA"/>
</dbReference>
<dbReference type="InterPro" id="IPR021719">
    <property type="entry name" value="Prot_inh_I78"/>
</dbReference>
<proteinExistence type="predicted"/>
<dbReference type="Gene3D" id="3.30.10.10">
    <property type="entry name" value="Trypsin Inhibitor V, subunit A"/>
    <property type="match status" value="1"/>
</dbReference>
<comment type="caution">
    <text evidence="2">The sequence shown here is derived from an EMBL/GenBank/DDBJ whole genome shotgun (WGS) entry which is preliminary data.</text>
</comment>
<reference evidence="2" key="1">
    <citation type="submission" date="2021-01" db="EMBL/GenBank/DDBJ databases">
        <title>Paracoccus amoyensis sp. nov., isolated from the surface seawater along the coast of Xiamen Island, China.</title>
        <authorList>
            <person name="Lyu L."/>
        </authorList>
    </citation>
    <scope>NUCLEOTIDE SEQUENCE</scope>
    <source>
        <strain evidence="2">MJ17</strain>
    </source>
</reference>
<feature type="signal peptide" evidence="1">
    <location>
        <begin position="1"/>
        <end position="20"/>
    </location>
</feature>
<keyword evidence="3" id="KW-1185">Reference proteome</keyword>
<name>A0A934VVR3_9RHOB</name>
<dbReference type="RefSeq" id="WP_200687832.1">
    <property type="nucleotide sequence ID" value="NZ_JAEPRQ010000006.1"/>
</dbReference>
<dbReference type="PROSITE" id="PS51257">
    <property type="entry name" value="PROKAR_LIPOPROTEIN"/>
    <property type="match status" value="1"/>
</dbReference>
<keyword evidence="1" id="KW-0732">Signal</keyword>
<evidence type="ECO:0000313" key="3">
    <source>
        <dbReference type="Proteomes" id="UP000640485"/>
    </source>
</evidence>
<dbReference type="AlphaFoldDB" id="A0A934VVR3"/>
<dbReference type="Pfam" id="PF11720">
    <property type="entry name" value="Inhibitor_I78"/>
    <property type="match status" value="1"/>
</dbReference>
<organism evidence="2 3">
    <name type="scientific">Paracoccus caeni</name>
    <dbReference type="NCBI Taxonomy" id="657651"/>
    <lineage>
        <taxon>Bacteria</taxon>
        <taxon>Pseudomonadati</taxon>
        <taxon>Pseudomonadota</taxon>
        <taxon>Alphaproteobacteria</taxon>
        <taxon>Rhodobacterales</taxon>
        <taxon>Paracoccaceae</taxon>
        <taxon>Paracoccus</taxon>
    </lineage>
</organism>